<evidence type="ECO:0000313" key="2">
    <source>
        <dbReference type="Proteomes" id="UP000652013"/>
    </source>
</evidence>
<accession>A0A8J3Y4A0</accession>
<sequence length="182" mass="19369">MSIFRRTREAAPLPWPGDSLPGLAARWVRWAAAAGPASNPIADATGADAHRNQPGDVFFLAGTYGETVTRRCTVPAGVPLFFPLVNRWAPPAAGNPEMYGASGDATVDGRFLAAEEVFTAEPFEVAGALRNGVTGTRKPVAMRVWGLWARAEPLAPGGHEVRLRGRAGRDFLVDVTYELTAG</sequence>
<protein>
    <submittedName>
        <fullName evidence="1">Uncharacterized protein</fullName>
    </submittedName>
</protein>
<name>A0A8J3Y4A0_9ACTN</name>
<dbReference type="RefSeq" id="WP_203936796.1">
    <property type="nucleotide sequence ID" value="NZ_BAAAGJ010000005.1"/>
</dbReference>
<dbReference type="AlphaFoldDB" id="A0A8J3Y4A0"/>
<reference evidence="1" key="1">
    <citation type="submission" date="2021-01" db="EMBL/GenBank/DDBJ databases">
        <title>Whole genome shotgun sequence of Spirilliplanes yamanashiensis NBRC 15828.</title>
        <authorList>
            <person name="Komaki H."/>
            <person name="Tamura T."/>
        </authorList>
    </citation>
    <scope>NUCLEOTIDE SEQUENCE</scope>
    <source>
        <strain evidence="1">NBRC 15828</strain>
    </source>
</reference>
<keyword evidence="2" id="KW-1185">Reference proteome</keyword>
<evidence type="ECO:0000313" key="1">
    <source>
        <dbReference type="EMBL" id="GIJ01471.1"/>
    </source>
</evidence>
<dbReference type="Proteomes" id="UP000652013">
    <property type="component" value="Unassembled WGS sequence"/>
</dbReference>
<gene>
    <name evidence="1" type="ORF">Sya03_08230</name>
</gene>
<organism evidence="1 2">
    <name type="scientific">Spirilliplanes yamanashiensis</name>
    <dbReference type="NCBI Taxonomy" id="42233"/>
    <lineage>
        <taxon>Bacteria</taxon>
        <taxon>Bacillati</taxon>
        <taxon>Actinomycetota</taxon>
        <taxon>Actinomycetes</taxon>
        <taxon>Micromonosporales</taxon>
        <taxon>Micromonosporaceae</taxon>
        <taxon>Spirilliplanes</taxon>
    </lineage>
</organism>
<proteinExistence type="predicted"/>
<comment type="caution">
    <text evidence="1">The sequence shown here is derived from an EMBL/GenBank/DDBJ whole genome shotgun (WGS) entry which is preliminary data.</text>
</comment>
<dbReference type="EMBL" id="BOOY01000004">
    <property type="protein sequence ID" value="GIJ01471.1"/>
    <property type="molecule type" value="Genomic_DNA"/>
</dbReference>